<dbReference type="CDD" id="cd04301">
    <property type="entry name" value="NAT_SF"/>
    <property type="match status" value="1"/>
</dbReference>
<evidence type="ECO:0000259" key="1">
    <source>
        <dbReference type="PROSITE" id="PS51186"/>
    </source>
</evidence>
<dbReference type="Proteomes" id="UP000198379">
    <property type="component" value="Unassembled WGS sequence"/>
</dbReference>
<name>A0A239AZR4_9FLAO</name>
<evidence type="ECO:0000313" key="2">
    <source>
        <dbReference type="EMBL" id="SNS00443.1"/>
    </source>
</evidence>
<protein>
    <submittedName>
        <fullName evidence="2">Acetyltransferase (GNAT) domain-containing protein</fullName>
    </submittedName>
</protein>
<dbReference type="InterPro" id="IPR000182">
    <property type="entry name" value="GNAT_dom"/>
</dbReference>
<proteinExistence type="predicted"/>
<organism evidence="2 3">
    <name type="scientific">Dokdonia pacifica</name>
    <dbReference type="NCBI Taxonomy" id="1627892"/>
    <lineage>
        <taxon>Bacteria</taxon>
        <taxon>Pseudomonadati</taxon>
        <taxon>Bacteroidota</taxon>
        <taxon>Flavobacteriia</taxon>
        <taxon>Flavobacteriales</taxon>
        <taxon>Flavobacteriaceae</taxon>
        <taxon>Dokdonia</taxon>
    </lineage>
</organism>
<dbReference type="OrthoDB" id="5419426at2"/>
<dbReference type="Pfam" id="PF13508">
    <property type="entry name" value="Acetyltransf_7"/>
    <property type="match status" value="1"/>
</dbReference>
<gene>
    <name evidence="2" type="ORF">SAMN06265376_105208</name>
</gene>
<dbReference type="AlphaFoldDB" id="A0A239AZR4"/>
<dbReference type="SUPFAM" id="SSF55729">
    <property type="entry name" value="Acyl-CoA N-acyltransferases (Nat)"/>
    <property type="match status" value="1"/>
</dbReference>
<accession>A0A239AZR4</accession>
<keyword evidence="3" id="KW-1185">Reference proteome</keyword>
<keyword evidence="2" id="KW-0808">Transferase</keyword>
<sequence length="151" mass="17572">MKIELITKDHIFLEKGIAYFWKQWGSESNFDFYKDCIENSLSIDNALPKFYLMIEKNTIIGSYALLTNDIISRQDLMPWFACLYVDKAYRNQGVAKKLLTHGLNESSKKGYDTLYLCTDLEGFYENSGWIYYATGYNVNGDKTKIYSQKTV</sequence>
<dbReference type="RefSeq" id="WP_089372462.1">
    <property type="nucleotide sequence ID" value="NZ_BMEP01000006.1"/>
</dbReference>
<evidence type="ECO:0000313" key="3">
    <source>
        <dbReference type="Proteomes" id="UP000198379"/>
    </source>
</evidence>
<dbReference type="Gene3D" id="3.40.630.30">
    <property type="match status" value="1"/>
</dbReference>
<dbReference type="InterPro" id="IPR016181">
    <property type="entry name" value="Acyl_CoA_acyltransferase"/>
</dbReference>
<dbReference type="EMBL" id="FZNY01000005">
    <property type="protein sequence ID" value="SNS00443.1"/>
    <property type="molecule type" value="Genomic_DNA"/>
</dbReference>
<dbReference type="GO" id="GO:0016747">
    <property type="term" value="F:acyltransferase activity, transferring groups other than amino-acyl groups"/>
    <property type="evidence" value="ECO:0007669"/>
    <property type="project" value="InterPro"/>
</dbReference>
<reference evidence="2 3" key="1">
    <citation type="submission" date="2017-06" db="EMBL/GenBank/DDBJ databases">
        <authorList>
            <person name="Kim H.J."/>
            <person name="Triplett B.A."/>
        </authorList>
    </citation>
    <scope>NUCLEOTIDE SEQUENCE [LARGE SCALE GENOMIC DNA]</scope>
    <source>
        <strain evidence="2 3">DSM 25597</strain>
    </source>
</reference>
<feature type="domain" description="N-acetyltransferase" evidence="1">
    <location>
        <begin position="1"/>
        <end position="151"/>
    </location>
</feature>
<dbReference type="PROSITE" id="PS51186">
    <property type="entry name" value="GNAT"/>
    <property type="match status" value="1"/>
</dbReference>